<dbReference type="SMART" id="SM00355">
    <property type="entry name" value="ZnF_C2H2"/>
    <property type="match status" value="2"/>
</dbReference>
<dbReference type="GO" id="GO:0000981">
    <property type="term" value="F:DNA-binding transcription factor activity, RNA polymerase II-specific"/>
    <property type="evidence" value="ECO:0007669"/>
    <property type="project" value="TreeGrafter"/>
</dbReference>
<name>A0A5J4NLZ2_9TREM</name>
<evidence type="ECO:0000256" key="1">
    <source>
        <dbReference type="ARBA" id="ARBA00022723"/>
    </source>
</evidence>
<feature type="compositionally biased region" description="Basic and acidic residues" evidence="6">
    <location>
        <begin position="82"/>
        <end position="92"/>
    </location>
</feature>
<comment type="caution">
    <text evidence="8">The sequence shown here is derived from an EMBL/GenBank/DDBJ whole genome shotgun (WGS) entry which is preliminary data.</text>
</comment>
<keyword evidence="1" id="KW-0479">Metal-binding</keyword>
<dbReference type="Pfam" id="PF00096">
    <property type="entry name" value="zf-C2H2"/>
    <property type="match status" value="1"/>
</dbReference>
<dbReference type="GO" id="GO:0008270">
    <property type="term" value="F:zinc ion binding"/>
    <property type="evidence" value="ECO:0007669"/>
    <property type="project" value="UniProtKB-KW"/>
</dbReference>
<evidence type="ECO:0000313" key="8">
    <source>
        <dbReference type="EMBL" id="KAA3676551.1"/>
    </source>
</evidence>
<evidence type="ECO:0000256" key="5">
    <source>
        <dbReference type="PROSITE-ProRule" id="PRU00042"/>
    </source>
</evidence>
<keyword evidence="9" id="KW-1185">Reference proteome</keyword>
<evidence type="ECO:0000256" key="3">
    <source>
        <dbReference type="ARBA" id="ARBA00022771"/>
    </source>
</evidence>
<keyword evidence="4" id="KW-0862">Zinc</keyword>
<evidence type="ECO:0000256" key="6">
    <source>
        <dbReference type="SAM" id="MobiDB-lite"/>
    </source>
</evidence>
<keyword evidence="3 5" id="KW-0863">Zinc-finger</keyword>
<dbReference type="Proteomes" id="UP000324629">
    <property type="component" value="Unassembled WGS sequence"/>
</dbReference>
<evidence type="ECO:0000256" key="4">
    <source>
        <dbReference type="ARBA" id="ARBA00022833"/>
    </source>
</evidence>
<reference evidence="8 9" key="1">
    <citation type="journal article" date="2019" name="Gigascience">
        <title>Whole-genome sequence of the oriental lung fluke Paragonimus westermani.</title>
        <authorList>
            <person name="Oey H."/>
            <person name="Zakrzewski M."/>
            <person name="Narain K."/>
            <person name="Devi K.R."/>
            <person name="Agatsuma T."/>
            <person name="Nawaratna S."/>
            <person name="Gobert G.N."/>
            <person name="Jones M.K."/>
            <person name="Ragan M.A."/>
            <person name="McManus D.P."/>
            <person name="Krause L."/>
        </authorList>
    </citation>
    <scope>NUCLEOTIDE SEQUENCE [LARGE SCALE GENOMIC DNA]</scope>
    <source>
        <strain evidence="8 9">IND2009</strain>
    </source>
</reference>
<dbReference type="PANTHER" id="PTHR14003">
    <property type="entry name" value="TRANSCRIPTIONAL REPRESSOR PROTEIN YY"/>
    <property type="match status" value="1"/>
</dbReference>
<dbReference type="PANTHER" id="PTHR14003:SF19">
    <property type="entry name" value="YY2 TRANSCRIPTION FACTOR"/>
    <property type="match status" value="1"/>
</dbReference>
<dbReference type="PROSITE" id="PS50157">
    <property type="entry name" value="ZINC_FINGER_C2H2_2"/>
    <property type="match status" value="1"/>
</dbReference>
<organism evidence="8 9">
    <name type="scientific">Paragonimus westermani</name>
    <dbReference type="NCBI Taxonomy" id="34504"/>
    <lineage>
        <taxon>Eukaryota</taxon>
        <taxon>Metazoa</taxon>
        <taxon>Spiralia</taxon>
        <taxon>Lophotrochozoa</taxon>
        <taxon>Platyhelminthes</taxon>
        <taxon>Trematoda</taxon>
        <taxon>Digenea</taxon>
        <taxon>Plagiorchiida</taxon>
        <taxon>Troglotremata</taxon>
        <taxon>Troglotrematidae</taxon>
        <taxon>Paragonimus</taxon>
    </lineage>
</organism>
<feature type="region of interest" description="Disordered" evidence="6">
    <location>
        <begin position="82"/>
        <end position="114"/>
    </location>
</feature>
<proteinExistence type="predicted"/>
<evidence type="ECO:0000259" key="7">
    <source>
        <dbReference type="PROSITE" id="PS50157"/>
    </source>
</evidence>
<evidence type="ECO:0000256" key="2">
    <source>
        <dbReference type="ARBA" id="ARBA00022737"/>
    </source>
</evidence>
<sequence length="169" mass="19328">MCDPVPSVISKAQTVMNSIRDLEEEDDSVSGKTYVCPECGKIFTAHYNLTRHMPIHTGARPFICKGFCRNFDLKKHMRKIHSDGDTDTHVQKENQSSTEPIDSPPSTPGAPCMPEKSRYGWKMRFYDLQTAADNDGDASWVFGVRTWVRTRRYCGKWKWGVMEAMLMLT</sequence>
<dbReference type="GO" id="GO:0000978">
    <property type="term" value="F:RNA polymerase II cis-regulatory region sequence-specific DNA binding"/>
    <property type="evidence" value="ECO:0007669"/>
    <property type="project" value="TreeGrafter"/>
</dbReference>
<feature type="domain" description="C2H2-type" evidence="7">
    <location>
        <begin position="34"/>
        <end position="61"/>
    </location>
</feature>
<dbReference type="EMBL" id="QNGE01001924">
    <property type="protein sequence ID" value="KAA3676551.1"/>
    <property type="molecule type" value="Genomic_DNA"/>
</dbReference>
<gene>
    <name evidence="8" type="ORF">DEA37_0011484</name>
</gene>
<dbReference type="SUPFAM" id="SSF57667">
    <property type="entry name" value="beta-beta-alpha zinc fingers"/>
    <property type="match status" value="1"/>
</dbReference>
<evidence type="ECO:0000313" key="9">
    <source>
        <dbReference type="Proteomes" id="UP000324629"/>
    </source>
</evidence>
<dbReference type="InterPro" id="IPR013087">
    <property type="entry name" value="Znf_C2H2_type"/>
</dbReference>
<dbReference type="GO" id="GO:0000785">
    <property type="term" value="C:chromatin"/>
    <property type="evidence" value="ECO:0007669"/>
    <property type="project" value="TreeGrafter"/>
</dbReference>
<dbReference type="FunFam" id="3.30.160.60:FF:000251">
    <property type="entry name" value="FEZ family zinc finger 2"/>
    <property type="match status" value="1"/>
</dbReference>
<dbReference type="GO" id="GO:0005667">
    <property type="term" value="C:transcription regulator complex"/>
    <property type="evidence" value="ECO:0007669"/>
    <property type="project" value="TreeGrafter"/>
</dbReference>
<accession>A0A5J4NLZ2</accession>
<dbReference type="AlphaFoldDB" id="A0A5J4NLZ2"/>
<protein>
    <recommendedName>
        <fullName evidence="7">C2H2-type domain-containing protein</fullName>
    </recommendedName>
</protein>
<dbReference type="InterPro" id="IPR036236">
    <property type="entry name" value="Znf_C2H2_sf"/>
</dbReference>
<dbReference type="PROSITE" id="PS00028">
    <property type="entry name" value="ZINC_FINGER_C2H2_1"/>
    <property type="match status" value="1"/>
</dbReference>
<dbReference type="GO" id="GO:0031519">
    <property type="term" value="C:PcG protein complex"/>
    <property type="evidence" value="ECO:0007669"/>
    <property type="project" value="TreeGrafter"/>
</dbReference>
<dbReference type="Gene3D" id="3.30.160.60">
    <property type="entry name" value="Classic Zinc Finger"/>
    <property type="match status" value="2"/>
</dbReference>
<keyword evidence="2" id="KW-0677">Repeat</keyword>